<dbReference type="NCBIfam" id="TIGR00421">
    <property type="entry name" value="ubiX_pad"/>
    <property type="match status" value="1"/>
</dbReference>
<sequence length="194" mass="20451">MSASQSNQRLIVAISGASGAIYGITALRMLRALKVESHLVISKAAALSLSAETDLSVAEVNALADHVHKVGDIGATIASGSYKTLGMLIAPCSVKTMGEIATGVTSTLISRAADVVLKERRRLVLMVRESPLHLGHIRAMAAVTEMGAIVAPPMPAFYTRPQSLQDMVDQTVARSLDLFGLDAPMTRWNGLAGE</sequence>
<comment type="function">
    <text evidence="5">Flavin prenyltransferase that catalyzes the synthesis of the prenylated FMN cofactor (prenyl-FMN) for 4-hydroxy-3-polyprenylbenzoic acid decarboxylase UbiD. The prenyltransferase is metal-independent and links a dimethylallyl moiety from dimethylallyl monophosphate (DMAP) to the flavin N5 and C6 atoms of FMN.</text>
</comment>
<keyword evidence="3 5" id="KW-0288">FMN</keyword>
<proteinExistence type="inferred from homology"/>
<dbReference type="EMBL" id="JAQQKX010000002">
    <property type="protein sequence ID" value="MDC7682375.1"/>
    <property type="molecule type" value="Genomic_DNA"/>
</dbReference>
<comment type="caution">
    <text evidence="7">The sequence shown here is derived from an EMBL/GenBank/DDBJ whole genome shotgun (WGS) entry which is preliminary data.</text>
</comment>
<feature type="binding site" evidence="5">
    <location>
        <position position="158"/>
    </location>
    <ligand>
        <name>dimethylallyl phosphate</name>
        <dbReference type="ChEBI" id="CHEBI:88052"/>
    </ligand>
</feature>
<organism evidence="7 8">
    <name type="scientific">Asticcacaulis aquaticus</name>
    <dbReference type="NCBI Taxonomy" id="2984212"/>
    <lineage>
        <taxon>Bacteria</taxon>
        <taxon>Pseudomonadati</taxon>
        <taxon>Pseudomonadota</taxon>
        <taxon>Alphaproteobacteria</taxon>
        <taxon>Caulobacterales</taxon>
        <taxon>Caulobacteraceae</taxon>
        <taxon>Asticcacaulis</taxon>
    </lineage>
</organism>
<comment type="similarity">
    <text evidence="5">Belongs to the UbiX/PAD1 family.</text>
</comment>
<evidence type="ECO:0000256" key="5">
    <source>
        <dbReference type="HAMAP-Rule" id="MF_01984"/>
    </source>
</evidence>
<comment type="caution">
    <text evidence="5">Lacks conserved residue(s) required for the propagation of feature annotation.</text>
</comment>
<comment type="catalytic activity">
    <reaction evidence="5">
        <text>dimethylallyl phosphate + FMNH2 = prenylated FMNH2 + phosphate</text>
        <dbReference type="Rhea" id="RHEA:37743"/>
        <dbReference type="ChEBI" id="CHEBI:43474"/>
        <dbReference type="ChEBI" id="CHEBI:57618"/>
        <dbReference type="ChEBI" id="CHEBI:87467"/>
        <dbReference type="ChEBI" id="CHEBI:88052"/>
        <dbReference type="EC" id="2.5.1.129"/>
    </reaction>
</comment>
<dbReference type="Gene3D" id="3.40.50.1950">
    <property type="entry name" value="Flavin prenyltransferase-like"/>
    <property type="match status" value="1"/>
</dbReference>
<feature type="binding site" evidence="5">
    <location>
        <begin position="16"/>
        <end position="18"/>
    </location>
    <ligand>
        <name>FMN</name>
        <dbReference type="ChEBI" id="CHEBI:58210"/>
    </ligand>
</feature>
<feature type="domain" description="Flavoprotein" evidence="6">
    <location>
        <begin position="9"/>
        <end position="172"/>
    </location>
</feature>
<evidence type="ECO:0000256" key="4">
    <source>
        <dbReference type="ARBA" id="ARBA00022679"/>
    </source>
</evidence>
<dbReference type="Pfam" id="PF02441">
    <property type="entry name" value="Flavoprotein"/>
    <property type="match status" value="1"/>
</dbReference>
<protein>
    <recommendedName>
        <fullName evidence="5">Flavin prenyltransferase UbiX</fullName>
        <ecNumber evidence="5">2.5.1.129</ecNumber>
    </recommendedName>
</protein>
<name>A0ABT5HQM3_9CAUL</name>
<keyword evidence="2 5" id="KW-0285">Flavoprotein</keyword>
<dbReference type="InterPro" id="IPR036551">
    <property type="entry name" value="Flavin_trans-like"/>
</dbReference>
<dbReference type="InterPro" id="IPR003382">
    <property type="entry name" value="Flavoprotein"/>
</dbReference>
<feature type="binding site" evidence="5">
    <location>
        <position position="128"/>
    </location>
    <ligand>
        <name>FMN</name>
        <dbReference type="ChEBI" id="CHEBI:58210"/>
    </ligand>
</feature>
<dbReference type="InterPro" id="IPR004507">
    <property type="entry name" value="UbiX-like"/>
</dbReference>
<feature type="binding site" evidence="5">
    <location>
        <position position="42"/>
    </location>
    <ligand>
        <name>FMN</name>
        <dbReference type="ChEBI" id="CHEBI:58210"/>
    </ligand>
</feature>
<dbReference type="RefSeq" id="WP_272746867.1">
    <property type="nucleotide sequence ID" value="NZ_JAQQKX010000002.1"/>
</dbReference>
<dbReference type="Proteomes" id="UP001214854">
    <property type="component" value="Unassembled WGS sequence"/>
</dbReference>
<keyword evidence="4 5" id="KW-0808">Transferase</keyword>
<dbReference type="SUPFAM" id="SSF52507">
    <property type="entry name" value="Homo-oligomeric flavin-containing Cys decarboxylases, HFCD"/>
    <property type="match status" value="1"/>
</dbReference>
<evidence type="ECO:0000256" key="3">
    <source>
        <dbReference type="ARBA" id="ARBA00022643"/>
    </source>
</evidence>
<accession>A0ABT5HQM3</accession>
<gene>
    <name evidence="5" type="primary">ubiX</name>
    <name evidence="7" type="ORF">PQU92_03755</name>
</gene>
<evidence type="ECO:0000256" key="1">
    <source>
        <dbReference type="ARBA" id="ARBA00022602"/>
    </source>
</evidence>
<evidence type="ECO:0000313" key="8">
    <source>
        <dbReference type="Proteomes" id="UP001214854"/>
    </source>
</evidence>
<keyword evidence="8" id="KW-1185">Reference proteome</keyword>
<dbReference type="EC" id="2.5.1.129" evidence="5"/>
<feature type="binding site" evidence="5">
    <location>
        <begin position="93"/>
        <end position="96"/>
    </location>
    <ligand>
        <name>FMN</name>
        <dbReference type="ChEBI" id="CHEBI:58210"/>
    </ligand>
</feature>
<evidence type="ECO:0000259" key="6">
    <source>
        <dbReference type="Pfam" id="PF02441"/>
    </source>
</evidence>
<dbReference type="NCBIfam" id="NF004685">
    <property type="entry name" value="PRK06029.1"/>
    <property type="match status" value="1"/>
</dbReference>
<feature type="binding site" evidence="5">
    <location>
        <position position="174"/>
    </location>
    <ligand>
        <name>dimethylallyl phosphate</name>
        <dbReference type="ChEBI" id="CHEBI:88052"/>
    </ligand>
</feature>
<evidence type="ECO:0000313" key="7">
    <source>
        <dbReference type="EMBL" id="MDC7682375.1"/>
    </source>
</evidence>
<evidence type="ECO:0000256" key="2">
    <source>
        <dbReference type="ARBA" id="ARBA00022630"/>
    </source>
</evidence>
<reference evidence="7 8" key="1">
    <citation type="submission" date="2023-01" db="EMBL/GenBank/DDBJ databases">
        <title>Novel species of the genus Asticcacaulis isolated from rivers.</title>
        <authorList>
            <person name="Lu H."/>
        </authorList>
    </citation>
    <scope>NUCLEOTIDE SEQUENCE [LARGE SCALE GENOMIC DNA]</scope>
    <source>
        <strain evidence="7 8">BYS171W</strain>
    </source>
</reference>
<dbReference type="HAMAP" id="MF_01984">
    <property type="entry name" value="ubiX_pad"/>
    <property type="match status" value="1"/>
</dbReference>
<keyword evidence="1 5" id="KW-0637">Prenyltransferase</keyword>